<comment type="caution">
    <text evidence="7">The sequence shown here is derived from an EMBL/GenBank/DDBJ whole genome shotgun (WGS) entry which is preliminary data.</text>
</comment>
<dbReference type="InterPro" id="IPR036864">
    <property type="entry name" value="Zn2-C6_fun-type_DNA-bd_sf"/>
</dbReference>
<keyword evidence="2" id="KW-0479">Metal-binding</keyword>
<dbReference type="AlphaFoldDB" id="A0A2G8RZR2"/>
<reference evidence="7 8" key="1">
    <citation type="journal article" date="2015" name="Sci. Rep.">
        <title>Chromosome-level genome map provides insights into diverse defense mechanisms in the medicinal fungus Ganoderma sinense.</title>
        <authorList>
            <person name="Zhu Y."/>
            <person name="Xu J."/>
            <person name="Sun C."/>
            <person name="Zhou S."/>
            <person name="Xu H."/>
            <person name="Nelson D.R."/>
            <person name="Qian J."/>
            <person name="Song J."/>
            <person name="Luo H."/>
            <person name="Xiang L."/>
            <person name="Li Y."/>
            <person name="Xu Z."/>
            <person name="Ji A."/>
            <person name="Wang L."/>
            <person name="Lu S."/>
            <person name="Hayward A."/>
            <person name="Sun W."/>
            <person name="Li X."/>
            <person name="Schwartz D.C."/>
            <person name="Wang Y."/>
            <person name="Chen S."/>
        </authorList>
    </citation>
    <scope>NUCLEOTIDE SEQUENCE [LARGE SCALE GENOMIC DNA]</scope>
    <source>
        <strain evidence="7 8">ZZ0214-1</strain>
    </source>
</reference>
<dbReference type="GO" id="GO:0003677">
    <property type="term" value="F:DNA binding"/>
    <property type="evidence" value="ECO:0007669"/>
    <property type="project" value="UniProtKB-KW"/>
</dbReference>
<protein>
    <submittedName>
        <fullName evidence="7">Transcription factor</fullName>
    </submittedName>
</protein>
<dbReference type="GO" id="GO:0006351">
    <property type="term" value="P:DNA-templated transcription"/>
    <property type="evidence" value="ECO:0007669"/>
    <property type="project" value="InterPro"/>
</dbReference>
<dbReference type="Pfam" id="PF04082">
    <property type="entry name" value="Fungal_trans"/>
    <property type="match status" value="1"/>
</dbReference>
<dbReference type="InterPro" id="IPR007219">
    <property type="entry name" value="XnlR_reg_dom"/>
</dbReference>
<evidence type="ECO:0000256" key="4">
    <source>
        <dbReference type="ARBA" id="ARBA00023242"/>
    </source>
</evidence>
<evidence type="ECO:0000259" key="6">
    <source>
        <dbReference type="PROSITE" id="PS50048"/>
    </source>
</evidence>
<feature type="region of interest" description="Disordered" evidence="5">
    <location>
        <begin position="128"/>
        <end position="152"/>
    </location>
</feature>
<dbReference type="Pfam" id="PF00172">
    <property type="entry name" value="Zn_clus"/>
    <property type="match status" value="1"/>
</dbReference>
<dbReference type="Gene3D" id="4.10.240.10">
    <property type="entry name" value="Zn(2)-C6 fungal-type DNA-binding domain"/>
    <property type="match status" value="1"/>
</dbReference>
<evidence type="ECO:0000313" key="7">
    <source>
        <dbReference type="EMBL" id="PIL27006.1"/>
    </source>
</evidence>
<dbReference type="STRING" id="1077348.A0A2G8RZR2"/>
<dbReference type="GO" id="GO:0005634">
    <property type="term" value="C:nucleus"/>
    <property type="evidence" value="ECO:0007669"/>
    <property type="project" value="UniProtKB-SubCell"/>
</dbReference>
<dbReference type="SMART" id="SM00066">
    <property type="entry name" value="GAL4"/>
    <property type="match status" value="1"/>
</dbReference>
<gene>
    <name evidence="7" type="ORF">GSI_10145</name>
</gene>
<feature type="compositionally biased region" description="Pro residues" evidence="5">
    <location>
        <begin position="803"/>
        <end position="813"/>
    </location>
</feature>
<evidence type="ECO:0000256" key="2">
    <source>
        <dbReference type="ARBA" id="ARBA00022723"/>
    </source>
</evidence>
<dbReference type="OrthoDB" id="25921at2759"/>
<feature type="region of interest" description="Disordered" evidence="5">
    <location>
        <begin position="738"/>
        <end position="821"/>
    </location>
</feature>
<dbReference type="InterPro" id="IPR050987">
    <property type="entry name" value="AtrR-like"/>
</dbReference>
<dbReference type="EMBL" id="AYKW01000034">
    <property type="protein sequence ID" value="PIL27006.1"/>
    <property type="molecule type" value="Genomic_DNA"/>
</dbReference>
<dbReference type="PANTHER" id="PTHR46910:SF3">
    <property type="entry name" value="HALOTOLERANCE PROTEIN 9-RELATED"/>
    <property type="match status" value="1"/>
</dbReference>
<sequence length="900" mass="97969">MDSANSPSSPTDLGRGQSPQTDLQQNGNGLASPSSAAGADVKPSQTSSILKERRFKLSRACDRCRRRRIKCDEGHPCQSCLTSNSACTFEEPGKRTHPHKSKRAATLEDRMQQLETLIQAIPPQVFAGAGALGSGPPQSPVDPSSSPHASFASSTHIFPTAAPPPSLTAYPLINPSTFFGPIKRGSRNSSPATGFRSASVNGHADQYADDTTRNSLASSYLYFDDEGYTRWQGETSGLPILDLLVERHAVVKPDPDHPNGQPACSGQNGEPFNWFPDRQARRTETNPEHIWKLITSFIVPELMDSLVQCYLSTSYYLMPFLHVPSFLADYGNPRKWGEPGFAAFIVAICCLSSRHIDDPRVRADPNDSNSAGTQWFDLLTRLRTLPGADKPTLYTIQSVLIAGVYAVGLGRLSKAFALLSEAITLSFDAGLHRTADDYDLFDPVEDEVRKRTFWCVYLWDKQASAHFGRPPMLRLRDCDVGEPAIVDDEFITREGVGIQPSDNESRMSAFVSCVRLFVVLESLLDIPPPRPPGETSPFLARAAAVLTAGGARRLSGKELREEEALLDEICRAIPAHWAHSVETMTSGDVIRVTQAERLHCVEQYVRMLIHRHRFSEMVAERMHNHVPDGEQGEVEIEAMRAAHGCALQIISTHLHVAAKGLMTYYGVHVIHQLTAAGRTLVAMLLNCHSDALRPLIPPALDALRSCVGLLRRFSGRYICGQRSGDLMEEFCRITQIPLETAPRQHDGGTPPSNRPPWVRPVRKKASSNARSPAGSGDSPLNHGSPEDFQPTDAFLDHLHTTPQPQPPPAPQPFPAQAQGPFVGMASPAAFMDPSNMMQTDMGPGSMSAADLMAFLNADAGQLDMSAILASPALASLDQQPNGFYHLGTPTPSVGGGALSP</sequence>
<dbReference type="PROSITE" id="PS50048">
    <property type="entry name" value="ZN2_CY6_FUNGAL_2"/>
    <property type="match status" value="1"/>
</dbReference>
<evidence type="ECO:0000256" key="1">
    <source>
        <dbReference type="ARBA" id="ARBA00004123"/>
    </source>
</evidence>
<feature type="compositionally biased region" description="Low complexity" evidence="5">
    <location>
        <begin position="141"/>
        <end position="152"/>
    </location>
</feature>
<proteinExistence type="predicted"/>
<accession>A0A2G8RZR2</accession>
<dbReference type="PROSITE" id="PS00463">
    <property type="entry name" value="ZN2_CY6_FUNGAL_1"/>
    <property type="match status" value="1"/>
</dbReference>
<dbReference type="GO" id="GO:0000981">
    <property type="term" value="F:DNA-binding transcription factor activity, RNA polymerase II-specific"/>
    <property type="evidence" value="ECO:0007669"/>
    <property type="project" value="InterPro"/>
</dbReference>
<dbReference type="CDD" id="cd12148">
    <property type="entry name" value="fungal_TF_MHR"/>
    <property type="match status" value="1"/>
</dbReference>
<feature type="domain" description="Zn(2)-C6 fungal-type" evidence="6">
    <location>
        <begin position="60"/>
        <end position="89"/>
    </location>
</feature>
<evidence type="ECO:0000313" key="8">
    <source>
        <dbReference type="Proteomes" id="UP000230002"/>
    </source>
</evidence>
<evidence type="ECO:0000256" key="3">
    <source>
        <dbReference type="ARBA" id="ARBA00023125"/>
    </source>
</evidence>
<dbReference type="Proteomes" id="UP000230002">
    <property type="component" value="Unassembled WGS sequence"/>
</dbReference>
<feature type="region of interest" description="Disordered" evidence="5">
    <location>
        <begin position="1"/>
        <end position="51"/>
    </location>
</feature>
<keyword evidence="4" id="KW-0539">Nucleus</keyword>
<comment type="subcellular location">
    <subcellularLocation>
        <location evidence="1">Nucleus</location>
    </subcellularLocation>
</comment>
<keyword evidence="3" id="KW-0238">DNA-binding</keyword>
<dbReference type="GO" id="GO:0008270">
    <property type="term" value="F:zinc ion binding"/>
    <property type="evidence" value="ECO:0007669"/>
    <property type="project" value="InterPro"/>
</dbReference>
<keyword evidence="8" id="KW-1185">Reference proteome</keyword>
<name>A0A2G8RZR2_9APHY</name>
<dbReference type="InterPro" id="IPR001138">
    <property type="entry name" value="Zn2Cys6_DnaBD"/>
</dbReference>
<dbReference type="SUPFAM" id="SSF57701">
    <property type="entry name" value="Zn2/Cys6 DNA-binding domain"/>
    <property type="match status" value="1"/>
</dbReference>
<evidence type="ECO:0000256" key="5">
    <source>
        <dbReference type="SAM" id="MobiDB-lite"/>
    </source>
</evidence>
<dbReference type="SMART" id="SM00906">
    <property type="entry name" value="Fungal_trans"/>
    <property type="match status" value="1"/>
</dbReference>
<organism evidence="7 8">
    <name type="scientific">Ganoderma sinense ZZ0214-1</name>
    <dbReference type="NCBI Taxonomy" id="1077348"/>
    <lineage>
        <taxon>Eukaryota</taxon>
        <taxon>Fungi</taxon>
        <taxon>Dikarya</taxon>
        <taxon>Basidiomycota</taxon>
        <taxon>Agaricomycotina</taxon>
        <taxon>Agaricomycetes</taxon>
        <taxon>Polyporales</taxon>
        <taxon>Polyporaceae</taxon>
        <taxon>Ganoderma</taxon>
    </lineage>
</organism>
<feature type="compositionally biased region" description="Polar residues" evidence="5">
    <location>
        <begin position="1"/>
        <end position="35"/>
    </location>
</feature>
<dbReference type="PANTHER" id="PTHR46910">
    <property type="entry name" value="TRANSCRIPTION FACTOR PDR1"/>
    <property type="match status" value="1"/>
</dbReference>